<evidence type="ECO:0000256" key="5">
    <source>
        <dbReference type="SAM" id="SignalP"/>
    </source>
</evidence>
<dbReference type="GO" id="GO:0005576">
    <property type="term" value="C:extracellular region"/>
    <property type="evidence" value="ECO:0007669"/>
    <property type="project" value="UniProtKB-SubCell"/>
</dbReference>
<dbReference type="OrthoDB" id="2017091at2759"/>
<feature type="signal peptide" evidence="5">
    <location>
        <begin position="1"/>
        <end position="25"/>
    </location>
</feature>
<comment type="similarity">
    <text evidence="4">Belongs to the EXORDIUM family.</text>
</comment>
<proteinExistence type="inferred from homology"/>
<evidence type="ECO:0000256" key="2">
    <source>
        <dbReference type="ARBA" id="ARBA00022525"/>
    </source>
</evidence>
<feature type="chain" id="PRO_5035821632" evidence="5">
    <location>
        <begin position="26"/>
        <end position="322"/>
    </location>
</feature>
<keyword evidence="2" id="KW-0964">Secreted</keyword>
<evidence type="ECO:0000256" key="3">
    <source>
        <dbReference type="ARBA" id="ARBA00022729"/>
    </source>
</evidence>
<organism evidence="6 7">
    <name type="scientific">Ceratopteris richardii</name>
    <name type="common">Triangle waterfern</name>
    <dbReference type="NCBI Taxonomy" id="49495"/>
    <lineage>
        <taxon>Eukaryota</taxon>
        <taxon>Viridiplantae</taxon>
        <taxon>Streptophyta</taxon>
        <taxon>Embryophyta</taxon>
        <taxon>Tracheophyta</taxon>
        <taxon>Polypodiopsida</taxon>
        <taxon>Polypodiidae</taxon>
        <taxon>Polypodiales</taxon>
        <taxon>Pteridineae</taxon>
        <taxon>Pteridaceae</taxon>
        <taxon>Parkerioideae</taxon>
        <taxon>Ceratopteris</taxon>
    </lineage>
</organism>
<dbReference type="OMA" id="INGREFM"/>
<dbReference type="InterPro" id="IPR006766">
    <property type="entry name" value="EXORDIUM-like"/>
</dbReference>
<reference evidence="6" key="1">
    <citation type="submission" date="2021-08" db="EMBL/GenBank/DDBJ databases">
        <title>WGS assembly of Ceratopteris richardii.</title>
        <authorList>
            <person name="Marchant D.B."/>
            <person name="Chen G."/>
            <person name="Jenkins J."/>
            <person name="Shu S."/>
            <person name="Leebens-Mack J."/>
            <person name="Grimwood J."/>
            <person name="Schmutz J."/>
            <person name="Soltis P."/>
            <person name="Soltis D."/>
            <person name="Chen Z.-H."/>
        </authorList>
    </citation>
    <scope>NUCLEOTIDE SEQUENCE</scope>
    <source>
        <strain evidence="6">Whitten #5841</strain>
        <tissue evidence="6">Leaf</tissue>
    </source>
</reference>
<dbReference type="AlphaFoldDB" id="A0A8T2UBA9"/>
<protein>
    <submittedName>
        <fullName evidence="6">Uncharacterized protein</fullName>
    </submittedName>
</protein>
<evidence type="ECO:0000256" key="1">
    <source>
        <dbReference type="ARBA" id="ARBA00004613"/>
    </source>
</evidence>
<evidence type="ECO:0000256" key="4">
    <source>
        <dbReference type="ARBA" id="ARBA00023591"/>
    </source>
</evidence>
<dbReference type="Proteomes" id="UP000825935">
    <property type="component" value="Chromosome 8"/>
</dbReference>
<keyword evidence="7" id="KW-1185">Reference proteome</keyword>
<sequence length="322" mass="33723">MLGAPSLSRALPLLLCLICIPACMSHGQPSRKLVLVPTPPTILSYHKGPLLTRPISLYYMWYGSFNAAQKAILADFASSISAGSAARPSVSSWWSTVSSYTDISGSHVSSRVSLAAQYSIASPSPPKLLKEADLLLLLTSALSSKSLPVDENGVYFIFTAQDVPVEGFCMNSCGFHATVPPSAATSGKKLTYAWVGNPADQCPGKCAWPYALPQFGPQTPPLVSPNKDVGLEGMVINVATVLAGAATNPFDTGYYQGDSLAPLEAASACAGSFGKGSYPGYPGKLSIDKKTGASFNAHGINGRLFLLPALWNPSSHSCTTLS</sequence>
<evidence type="ECO:0000313" key="7">
    <source>
        <dbReference type="Proteomes" id="UP000825935"/>
    </source>
</evidence>
<comment type="caution">
    <text evidence="6">The sequence shown here is derived from an EMBL/GenBank/DDBJ whole genome shotgun (WGS) entry which is preliminary data.</text>
</comment>
<name>A0A8T2UBA9_CERRI</name>
<comment type="subcellular location">
    <subcellularLocation>
        <location evidence="1">Secreted</location>
    </subcellularLocation>
</comment>
<gene>
    <name evidence="6" type="ORF">KP509_08G035100</name>
</gene>
<keyword evidence="3 5" id="KW-0732">Signal</keyword>
<accession>A0A8T2UBA9</accession>
<dbReference type="PANTHER" id="PTHR31279">
    <property type="entry name" value="PROTEIN EXORDIUM-LIKE 5"/>
    <property type="match status" value="1"/>
</dbReference>
<dbReference type="PANTHER" id="PTHR31279:SF58">
    <property type="entry name" value="PROTEIN EXORDIUM-LIKE 2"/>
    <property type="match status" value="1"/>
</dbReference>
<evidence type="ECO:0000313" key="6">
    <source>
        <dbReference type="EMBL" id="KAH7431186.1"/>
    </source>
</evidence>
<dbReference type="Pfam" id="PF04674">
    <property type="entry name" value="Phi_1"/>
    <property type="match status" value="1"/>
</dbReference>
<dbReference type="EMBL" id="CM035413">
    <property type="protein sequence ID" value="KAH7431186.1"/>
    <property type="molecule type" value="Genomic_DNA"/>
</dbReference>